<reference evidence="1" key="1">
    <citation type="submission" date="2020-05" db="EMBL/GenBank/DDBJ databases">
        <title>Large-scale comparative analyses of tick genomes elucidate their genetic diversity and vector capacities.</title>
        <authorList>
            <person name="Jia N."/>
            <person name="Wang J."/>
            <person name="Shi W."/>
            <person name="Du L."/>
            <person name="Sun Y."/>
            <person name="Zhan W."/>
            <person name="Jiang J."/>
            <person name="Wang Q."/>
            <person name="Zhang B."/>
            <person name="Ji P."/>
            <person name="Sakyi L.B."/>
            <person name="Cui X."/>
            <person name="Yuan T."/>
            <person name="Jiang B."/>
            <person name="Yang W."/>
            <person name="Lam T.T.-Y."/>
            <person name="Chang Q."/>
            <person name="Ding S."/>
            <person name="Wang X."/>
            <person name="Zhu J."/>
            <person name="Ruan X."/>
            <person name="Zhao L."/>
            <person name="Wei J."/>
            <person name="Que T."/>
            <person name="Du C."/>
            <person name="Cheng J."/>
            <person name="Dai P."/>
            <person name="Han X."/>
            <person name="Huang E."/>
            <person name="Gao Y."/>
            <person name="Liu J."/>
            <person name="Shao H."/>
            <person name="Ye R."/>
            <person name="Li L."/>
            <person name="Wei W."/>
            <person name="Wang X."/>
            <person name="Wang C."/>
            <person name="Yang T."/>
            <person name="Huo Q."/>
            <person name="Li W."/>
            <person name="Guo W."/>
            <person name="Chen H."/>
            <person name="Zhou L."/>
            <person name="Ni X."/>
            <person name="Tian J."/>
            <person name="Zhou Y."/>
            <person name="Sheng Y."/>
            <person name="Liu T."/>
            <person name="Pan Y."/>
            <person name="Xia L."/>
            <person name="Li J."/>
            <person name="Zhao F."/>
            <person name="Cao W."/>
        </authorList>
    </citation>
    <scope>NUCLEOTIDE SEQUENCE</scope>
    <source>
        <strain evidence="1">Hyas-2018</strain>
    </source>
</reference>
<dbReference type="Proteomes" id="UP000821845">
    <property type="component" value="Chromosome 3"/>
</dbReference>
<dbReference type="EMBL" id="CM023483">
    <property type="protein sequence ID" value="KAH6935589.1"/>
    <property type="molecule type" value="Genomic_DNA"/>
</dbReference>
<name>A0ACB7SSD4_HYAAI</name>
<evidence type="ECO:0000313" key="1">
    <source>
        <dbReference type="EMBL" id="KAH6935589.1"/>
    </source>
</evidence>
<gene>
    <name evidence="1" type="ORF">HPB50_006993</name>
</gene>
<organism evidence="1 2">
    <name type="scientific">Hyalomma asiaticum</name>
    <name type="common">Tick</name>
    <dbReference type="NCBI Taxonomy" id="266040"/>
    <lineage>
        <taxon>Eukaryota</taxon>
        <taxon>Metazoa</taxon>
        <taxon>Ecdysozoa</taxon>
        <taxon>Arthropoda</taxon>
        <taxon>Chelicerata</taxon>
        <taxon>Arachnida</taxon>
        <taxon>Acari</taxon>
        <taxon>Parasitiformes</taxon>
        <taxon>Ixodida</taxon>
        <taxon>Ixodoidea</taxon>
        <taxon>Ixodidae</taxon>
        <taxon>Hyalomminae</taxon>
        <taxon>Hyalomma</taxon>
    </lineage>
</organism>
<comment type="caution">
    <text evidence="1">The sequence shown here is derived from an EMBL/GenBank/DDBJ whole genome shotgun (WGS) entry which is preliminary data.</text>
</comment>
<protein>
    <submittedName>
        <fullName evidence="1">Uncharacterized protein</fullName>
    </submittedName>
</protein>
<evidence type="ECO:0000313" key="2">
    <source>
        <dbReference type="Proteomes" id="UP000821845"/>
    </source>
</evidence>
<sequence length="108" mass="11680">MASGYLVRSGVKCSCGLNVGLGSCVSREQLDGPLAPKLDAAEYQHEVAATSALDARTAQVAARLQQDAHRRQKGYQTDQYQPGPLRSKLPWRAAAAFLRLCTRSHAVL</sequence>
<keyword evidence="2" id="KW-1185">Reference proteome</keyword>
<proteinExistence type="predicted"/>
<accession>A0ACB7SSD4</accession>